<dbReference type="RefSeq" id="WP_260348046.1">
    <property type="nucleotide sequence ID" value="NZ_JAOAOS010000002.1"/>
</dbReference>
<proteinExistence type="predicted"/>
<reference evidence="2" key="1">
    <citation type="journal article" date="2019" name="Int. J. Syst. Evol. Microbiol.">
        <title>The Global Catalogue of Microorganisms (GCM) 10K type strain sequencing project: providing services to taxonomists for standard genome sequencing and annotation.</title>
        <authorList>
            <consortium name="The Broad Institute Genomics Platform"/>
            <consortium name="The Broad Institute Genome Sequencing Center for Infectious Disease"/>
            <person name="Wu L."/>
            <person name="Ma J."/>
        </authorList>
    </citation>
    <scope>NUCLEOTIDE SEQUENCE [LARGE SCALE GENOMIC DNA]</scope>
    <source>
        <strain evidence="2">CGMCC 1.15643</strain>
    </source>
</reference>
<gene>
    <name evidence="1" type="ORF">ACFPK2_08160</name>
</gene>
<evidence type="ECO:0008006" key="3">
    <source>
        <dbReference type="Google" id="ProtNLM"/>
    </source>
</evidence>
<comment type="caution">
    <text evidence="1">The sequence shown here is derived from an EMBL/GenBank/DDBJ whole genome shotgun (WGS) entry which is preliminary data.</text>
</comment>
<dbReference type="EMBL" id="JBHSLI010000002">
    <property type="protein sequence ID" value="MFC5292964.1"/>
    <property type="molecule type" value="Genomic_DNA"/>
</dbReference>
<organism evidence="1 2">
    <name type="scientific">Bosea minatitlanensis</name>
    <dbReference type="NCBI Taxonomy" id="128782"/>
    <lineage>
        <taxon>Bacteria</taxon>
        <taxon>Pseudomonadati</taxon>
        <taxon>Pseudomonadota</taxon>
        <taxon>Alphaproteobacteria</taxon>
        <taxon>Hyphomicrobiales</taxon>
        <taxon>Boseaceae</taxon>
        <taxon>Bosea</taxon>
    </lineage>
</organism>
<name>A0ABW0F424_9HYPH</name>
<accession>A0ABW0F424</accession>
<dbReference type="Proteomes" id="UP001595976">
    <property type="component" value="Unassembled WGS sequence"/>
</dbReference>
<evidence type="ECO:0000313" key="2">
    <source>
        <dbReference type="Proteomes" id="UP001595976"/>
    </source>
</evidence>
<protein>
    <recommendedName>
        <fullName evidence="3">DUF1330 domain-containing protein</fullName>
    </recommendedName>
</protein>
<keyword evidence="2" id="KW-1185">Reference proteome</keyword>
<sequence>MIAVREYASAEEMLAAYRARLRPKAAVVPIERVRVIEPEPAPEPEEIPDFLAIRKREDWIDLTTKAALRPATACVILSCVRRKP</sequence>
<evidence type="ECO:0000313" key="1">
    <source>
        <dbReference type="EMBL" id="MFC5292964.1"/>
    </source>
</evidence>